<reference evidence="2 3" key="1">
    <citation type="submission" date="2013-10" db="EMBL/GenBank/DDBJ databases">
        <title>The Genome Sequence of Acinetobacter tjernbergiae CIP107465.</title>
        <authorList>
            <consortium name="The Broad Institute Genomics Platform"/>
            <consortium name="The Broad Institute Genome Sequencing Center for Infectious Disease"/>
            <person name="Cerqueira G."/>
            <person name="Feldgarden M."/>
            <person name="Courvalin P."/>
            <person name="Grillot-Courvalin C."/>
            <person name="Clermont D."/>
            <person name="Rocha E."/>
            <person name="Yoon E.-J."/>
            <person name="Nemec A."/>
            <person name="Young S.K."/>
            <person name="Zeng Q."/>
            <person name="Gargeya S."/>
            <person name="Fitzgerald M."/>
            <person name="Abouelleil A."/>
            <person name="Alvarado L."/>
            <person name="Berlin A.M."/>
            <person name="Chapman S.B."/>
            <person name="Gainer-Dewar J."/>
            <person name="Goldberg J."/>
            <person name="Gnerre S."/>
            <person name="Griggs A."/>
            <person name="Gujja S."/>
            <person name="Hansen M."/>
            <person name="Howarth C."/>
            <person name="Imamovic A."/>
            <person name="Ireland A."/>
            <person name="Larimer J."/>
            <person name="McCowan C."/>
            <person name="Murphy C."/>
            <person name="Pearson M."/>
            <person name="Poon T.W."/>
            <person name="Priest M."/>
            <person name="Roberts A."/>
            <person name="Saif S."/>
            <person name="Shea T."/>
            <person name="Sykes S."/>
            <person name="Wortman J."/>
            <person name="Nusbaum C."/>
            <person name="Birren B."/>
        </authorList>
    </citation>
    <scope>NUCLEOTIDE SEQUENCE [LARGE SCALE GENOMIC DNA]</scope>
    <source>
        <strain evidence="2 3">CIP 107465</strain>
    </source>
</reference>
<keyword evidence="1" id="KW-0732">Signal</keyword>
<accession>V2VYS1</accession>
<dbReference type="PATRIC" id="fig|1120928.5.peg.3519"/>
<dbReference type="EMBL" id="AYEV01000060">
    <property type="protein sequence ID" value="ESK52894.1"/>
    <property type="molecule type" value="Genomic_DNA"/>
</dbReference>
<dbReference type="Proteomes" id="UP000017404">
    <property type="component" value="Unassembled WGS sequence"/>
</dbReference>
<evidence type="ECO:0000256" key="1">
    <source>
        <dbReference type="SAM" id="SignalP"/>
    </source>
</evidence>
<protein>
    <submittedName>
        <fullName evidence="2">Uncharacterized protein</fullName>
    </submittedName>
</protein>
<proteinExistence type="predicted"/>
<comment type="caution">
    <text evidence="2">The sequence shown here is derived from an EMBL/GenBank/DDBJ whole genome shotgun (WGS) entry which is preliminary data.</text>
</comment>
<name>V2VYS1_9GAMM</name>
<dbReference type="eggNOG" id="ENOG50330KH">
    <property type="taxonomic scope" value="Bacteria"/>
</dbReference>
<dbReference type="RefSeq" id="WP_018680066.1">
    <property type="nucleotide sequence ID" value="NZ_AYEV01000060.1"/>
</dbReference>
<sequence length="119" mass="12884">MKKTIAALLVSFGVLSLSTNLIAAPKTVTCQIDEQGKTTFKGKCSFNASEGGSFYLTNLNKNKPLFRNIMDVSVYIIEPGVAEVSGSLKGANNSRWGQAIRSTKQKACWVGSDFKVCAW</sequence>
<gene>
    <name evidence="2" type="ORF">F990_03480</name>
</gene>
<dbReference type="AlphaFoldDB" id="V2VYS1"/>
<dbReference type="OrthoDB" id="8613937at2"/>
<keyword evidence="3" id="KW-1185">Reference proteome</keyword>
<evidence type="ECO:0000313" key="3">
    <source>
        <dbReference type="Proteomes" id="UP000017404"/>
    </source>
</evidence>
<feature type="chain" id="PRO_5004710467" evidence="1">
    <location>
        <begin position="24"/>
        <end position="119"/>
    </location>
</feature>
<feature type="signal peptide" evidence="1">
    <location>
        <begin position="1"/>
        <end position="23"/>
    </location>
</feature>
<evidence type="ECO:0000313" key="2">
    <source>
        <dbReference type="EMBL" id="ESK52894.1"/>
    </source>
</evidence>
<organism evidence="2 3">
    <name type="scientific">Acinetobacter tjernbergiae DSM 14971 = CIP 107465</name>
    <dbReference type="NCBI Taxonomy" id="1120928"/>
    <lineage>
        <taxon>Bacteria</taxon>
        <taxon>Pseudomonadati</taxon>
        <taxon>Pseudomonadota</taxon>
        <taxon>Gammaproteobacteria</taxon>
        <taxon>Moraxellales</taxon>
        <taxon>Moraxellaceae</taxon>
        <taxon>Acinetobacter</taxon>
    </lineage>
</organism>